<feature type="compositionally biased region" description="Polar residues" evidence="1">
    <location>
        <begin position="335"/>
        <end position="352"/>
    </location>
</feature>
<feature type="compositionally biased region" description="Low complexity" evidence="1">
    <location>
        <begin position="45"/>
        <end position="58"/>
    </location>
</feature>
<dbReference type="AlphaFoldDB" id="A0A6A4NDW1"/>
<dbReference type="OrthoDB" id="1930341at2759"/>
<feature type="compositionally biased region" description="Basic residues" evidence="1">
    <location>
        <begin position="295"/>
        <end position="305"/>
    </location>
</feature>
<accession>A0A6A4NDW1</accession>
<keyword evidence="3" id="KW-1185">Reference proteome</keyword>
<dbReference type="EMBL" id="WOCE01000022">
    <property type="protein sequence ID" value="KAE9588945.1"/>
    <property type="molecule type" value="Genomic_DNA"/>
</dbReference>
<dbReference type="Proteomes" id="UP000447434">
    <property type="component" value="Chromosome 22"/>
</dbReference>
<name>A0A6A4NDW1_LUPAL</name>
<protein>
    <submittedName>
        <fullName evidence="2">Uncharacterized protein</fullName>
    </submittedName>
</protein>
<reference evidence="3" key="1">
    <citation type="journal article" date="2020" name="Nat. Commun.">
        <title>Genome sequence of the cluster root forming white lupin.</title>
        <authorList>
            <person name="Hufnagel B."/>
            <person name="Marques A."/>
            <person name="Soriano A."/>
            <person name="Marques L."/>
            <person name="Divol F."/>
            <person name="Doumas P."/>
            <person name="Sallet E."/>
            <person name="Mancinotti D."/>
            <person name="Carrere S."/>
            <person name="Marande W."/>
            <person name="Arribat S."/>
            <person name="Keller J."/>
            <person name="Huneau C."/>
            <person name="Blein T."/>
            <person name="Aime D."/>
            <person name="Laguerre M."/>
            <person name="Taylor J."/>
            <person name="Schubert V."/>
            <person name="Nelson M."/>
            <person name="Geu-Flores F."/>
            <person name="Crespi M."/>
            <person name="Gallardo-Guerrero K."/>
            <person name="Delaux P.-M."/>
            <person name="Salse J."/>
            <person name="Berges H."/>
            <person name="Guyot R."/>
            <person name="Gouzy J."/>
            <person name="Peret B."/>
        </authorList>
    </citation>
    <scope>NUCLEOTIDE SEQUENCE [LARGE SCALE GENOMIC DNA]</scope>
    <source>
        <strain evidence="3">cv. Amiga</strain>
    </source>
</reference>
<feature type="region of interest" description="Disordered" evidence="1">
    <location>
        <begin position="1"/>
        <end position="62"/>
    </location>
</feature>
<evidence type="ECO:0000256" key="1">
    <source>
        <dbReference type="SAM" id="MobiDB-lite"/>
    </source>
</evidence>
<feature type="compositionally biased region" description="Basic and acidic residues" evidence="1">
    <location>
        <begin position="311"/>
        <end position="334"/>
    </location>
</feature>
<feature type="region of interest" description="Disordered" evidence="1">
    <location>
        <begin position="287"/>
        <end position="352"/>
    </location>
</feature>
<dbReference type="PANTHER" id="PTHR33924:SF5">
    <property type="entry name" value="CATION-TRANSPORTING ATPASE"/>
    <property type="match status" value="1"/>
</dbReference>
<evidence type="ECO:0000313" key="2">
    <source>
        <dbReference type="EMBL" id="KAE9588945.1"/>
    </source>
</evidence>
<organism evidence="2 3">
    <name type="scientific">Lupinus albus</name>
    <name type="common">White lupine</name>
    <name type="synonym">Lupinus termis</name>
    <dbReference type="NCBI Taxonomy" id="3870"/>
    <lineage>
        <taxon>Eukaryota</taxon>
        <taxon>Viridiplantae</taxon>
        <taxon>Streptophyta</taxon>
        <taxon>Embryophyta</taxon>
        <taxon>Tracheophyta</taxon>
        <taxon>Spermatophyta</taxon>
        <taxon>Magnoliopsida</taxon>
        <taxon>eudicotyledons</taxon>
        <taxon>Gunneridae</taxon>
        <taxon>Pentapetalae</taxon>
        <taxon>rosids</taxon>
        <taxon>fabids</taxon>
        <taxon>Fabales</taxon>
        <taxon>Fabaceae</taxon>
        <taxon>Papilionoideae</taxon>
        <taxon>50 kb inversion clade</taxon>
        <taxon>genistoids sensu lato</taxon>
        <taxon>core genistoids</taxon>
        <taxon>Genisteae</taxon>
        <taxon>Lupinus</taxon>
    </lineage>
</organism>
<gene>
    <name evidence="2" type="ORF">Lalb_Chr22g0360931</name>
</gene>
<proteinExistence type="predicted"/>
<evidence type="ECO:0000313" key="3">
    <source>
        <dbReference type="Proteomes" id="UP000447434"/>
    </source>
</evidence>
<sequence length="593" mass="66603">MNNEEDCNSEQSMLTHRSHSKLGGFNFGKKHESPRKRVKMRDLDSITQSSESNTNSSEFTKDEEHIIQQMSQMTKLSVTVDMDASNKAKSGRKTFKAEVNLAPTPLDLNTEACSATYSSLDKSAGCETLTKVSLSEKRKREQHSNFSKSKGINVDLNADDVNSSVNLQSAHYQKGHGQFKSRDVSKSASCSGRRAEEKDPMRIWKEMKQNGFLSSSHGGIPVPKPRERKIKNDMLKKNLELAKQEQVNKFTKIAAPSGLLNELNPGIINHVRNRKQVHSIIEALVKSEKNESRSTRRNQASHRMSRSTEVSQRDPRHTTDVGKHQLTFPHEEGNLHSSSGKMETKQYPVSVNDSSSWTLNDKVSDCKTETCTIEKASLESGASHSTRVTEDGISALNLSSSTNASMSSANLLKEEPSNFTIVSSLSLKAATVASQWLELLHQDIKGRILALRRSRRRVRSVMTTELPLLMSKEYENNMETDLHAMKISDTLLPRKTTDLHRARWNALFNRMDEELSEEEKQLGSWLNQVKEKQLLCDQGLHHVNWSMAYGLQQLGTENDSRSSTTIDRLEKELTVNAAAASIYSTCNFLMSES</sequence>
<feature type="region of interest" description="Disordered" evidence="1">
    <location>
        <begin position="172"/>
        <end position="197"/>
    </location>
</feature>
<dbReference type="PANTHER" id="PTHR33924">
    <property type="entry name" value="CATION-TRANSPORTING ATPASE"/>
    <property type="match status" value="1"/>
</dbReference>
<comment type="caution">
    <text evidence="2">The sequence shown here is derived from an EMBL/GenBank/DDBJ whole genome shotgun (WGS) entry which is preliminary data.</text>
</comment>